<reference evidence="1 2" key="1">
    <citation type="submission" date="2016-11" db="EMBL/GenBank/DDBJ databases">
        <title>Genomic analysis of Caldithrix abyssi and proposal of a novel bacterial phylum Caldithrichaeota.</title>
        <authorList>
            <person name="Kublanov I."/>
            <person name="Sigalova O."/>
            <person name="Gavrilov S."/>
            <person name="Lebedinsky A."/>
            <person name="Ivanova N."/>
            <person name="Daum C."/>
            <person name="Reddy T."/>
            <person name="Klenk H.P."/>
            <person name="Goker M."/>
            <person name="Reva O."/>
            <person name="Miroshnichenko M."/>
            <person name="Kyprides N."/>
            <person name="Woyke T."/>
            <person name="Gelfand M."/>
        </authorList>
    </citation>
    <scope>NUCLEOTIDE SEQUENCE [LARGE SCALE GENOMIC DNA]</scope>
    <source>
        <strain evidence="1 2">LF13</strain>
    </source>
</reference>
<proteinExistence type="predicted"/>
<dbReference type="KEGG" id="caby:Cabys_119"/>
<sequence length="38" mass="4655">MLFYESVRFQKRSSAFRMKREILLLKDFVTETVKKSQI</sequence>
<organism evidence="1 2">
    <name type="scientific">Caldithrix abyssi DSM 13497</name>
    <dbReference type="NCBI Taxonomy" id="880073"/>
    <lineage>
        <taxon>Bacteria</taxon>
        <taxon>Pseudomonadati</taxon>
        <taxon>Calditrichota</taxon>
        <taxon>Calditrichia</taxon>
        <taxon>Calditrichales</taxon>
        <taxon>Calditrichaceae</taxon>
        <taxon>Caldithrix</taxon>
    </lineage>
</organism>
<evidence type="ECO:0000313" key="2">
    <source>
        <dbReference type="Proteomes" id="UP000183868"/>
    </source>
</evidence>
<gene>
    <name evidence="1" type="ORF">Cabys_119</name>
</gene>
<name>A0A1J1C2T5_CALAY</name>
<protein>
    <submittedName>
        <fullName evidence="1">Uncharacterized protein</fullName>
    </submittedName>
</protein>
<dbReference type="EMBL" id="CP018099">
    <property type="protein sequence ID" value="APF16870.1"/>
    <property type="molecule type" value="Genomic_DNA"/>
</dbReference>
<accession>A0A1J1C2T5</accession>
<dbReference type="Proteomes" id="UP000183868">
    <property type="component" value="Chromosome"/>
</dbReference>
<evidence type="ECO:0000313" key="1">
    <source>
        <dbReference type="EMBL" id="APF16870.1"/>
    </source>
</evidence>
<dbReference type="AlphaFoldDB" id="A0A1J1C2T5"/>